<dbReference type="PANTHER" id="PTHR23150:SF19">
    <property type="entry name" value="FORMYLGLYCINE-GENERATING ENZYME"/>
    <property type="match status" value="1"/>
</dbReference>
<sequence length="679" mass="77192">MSLDDTWEQQRAQQMVERFVSRFQPSYKRLAYYAALPLLLTPELLNFLRIQFLRSDNVPWVAEVDLLLSDLCSQVGYELYAMDTAVRAYLLKEMKQELGEKPMQDVARVLISYVRHLNKTNPFISSQELQVQRWAAMAYLDDKRQEVVSEIFQEFQNVLEMDHSGASLRLVNGSELARILQITQELSPQLSAYPNLIDYASIISGIIAKSATVASQELEQHLIALNSITQLQTGDIIALKADNGKYLNLATSNSYQNLNTIEVEKDVLDRECYFKLIFLQNKRIALMANNDKYWSNLENPIIATHNSIESTSLFIVTFLDNGKICLKTENGKYLSRINYGGVSGYNQIEAVKDSLDIFCEFEVIKIALQEISQSQETQPQETGFLLPPLQPFVFDVATVEVVKPSGRRKKPQIKIARHPGQAQFFTEYLPDSVTLEMVSIPGGSFLMGSPETEEERSEREGPQHEVTLQPFFMGKYPITQAQWRAIAALPQVNRELDPDPSGFKGGDRPVENVSWYDAVEFCDRLSIHTKRNYQLPSEAEWEYACRAGTTTPFHFGETITPELANYDGNYSYGSAPKGKYRKQTTPIGSFQVANAFGLFDMHGNVWEWCADIKHDNYEGAPSNSTSWQLTVDNDNRMLRGGSWIYNPRNCRSAFRSDGHPDYRYDNAGFRVVLSGARTL</sequence>
<dbReference type="STRING" id="128403.WA1_07400"/>
<dbReference type="EMBL" id="ANNX02000051">
    <property type="protein sequence ID" value="KYC35634.1"/>
    <property type="molecule type" value="Genomic_DNA"/>
</dbReference>
<dbReference type="InterPro" id="IPR042095">
    <property type="entry name" value="SUMF_sf"/>
</dbReference>
<comment type="caution">
    <text evidence="2">The sequence shown here is derived from an EMBL/GenBank/DDBJ whole genome shotgun (WGS) entry which is preliminary data.</text>
</comment>
<protein>
    <recommendedName>
        <fullName evidence="1">Sulfatase-modifying factor enzyme-like domain-containing protein</fullName>
    </recommendedName>
</protein>
<dbReference type="AlphaFoldDB" id="A0A139WT64"/>
<feature type="domain" description="Sulfatase-modifying factor enzyme-like" evidence="1">
    <location>
        <begin position="436"/>
        <end position="672"/>
    </location>
</feature>
<dbReference type="RefSeq" id="WP_017747931.1">
    <property type="nucleotide sequence ID" value="NZ_KQ976354.1"/>
</dbReference>
<dbReference type="InterPro" id="IPR005532">
    <property type="entry name" value="SUMF_dom"/>
</dbReference>
<dbReference type="InterPro" id="IPR008999">
    <property type="entry name" value="Actin-crosslinking"/>
</dbReference>
<accession>A0A139WT64</accession>
<gene>
    <name evidence="2" type="ORF">WA1_07400</name>
</gene>
<name>A0A139WT64_9CYAN</name>
<evidence type="ECO:0000313" key="2">
    <source>
        <dbReference type="EMBL" id="KYC35634.1"/>
    </source>
</evidence>
<dbReference type="SUPFAM" id="SSF50405">
    <property type="entry name" value="Actin-crosslinking proteins"/>
    <property type="match status" value="1"/>
</dbReference>
<dbReference type="GO" id="GO:0120147">
    <property type="term" value="F:formylglycine-generating oxidase activity"/>
    <property type="evidence" value="ECO:0007669"/>
    <property type="project" value="TreeGrafter"/>
</dbReference>
<dbReference type="Gene3D" id="3.90.1580.10">
    <property type="entry name" value="paralog of FGE (formylglycine-generating enzyme)"/>
    <property type="match status" value="1"/>
</dbReference>
<dbReference type="InterPro" id="IPR016187">
    <property type="entry name" value="CTDL_fold"/>
</dbReference>
<dbReference type="Pfam" id="PF03781">
    <property type="entry name" value="FGE-sulfatase"/>
    <property type="match status" value="1"/>
</dbReference>
<dbReference type="CDD" id="cd00257">
    <property type="entry name" value="beta-trefoil_FSCN-like"/>
    <property type="match status" value="1"/>
</dbReference>
<dbReference type="PANTHER" id="PTHR23150">
    <property type="entry name" value="SULFATASE MODIFYING FACTOR 1, 2"/>
    <property type="match status" value="1"/>
</dbReference>
<dbReference type="SUPFAM" id="SSF56436">
    <property type="entry name" value="C-type lectin-like"/>
    <property type="match status" value="1"/>
</dbReference>
<dbReference type="Gene3D" id="2.80.10.50">
    <property type="match status" value="1"/>
</dbReference>
<dbReference type="InterPro" id="IPR051043">
    <property type="entry name" value="Sulfatase_Mod_Factor_Kinase"/>
</dbReference>
<keyword evidence="3" id="KW-1185">Reference proteome</keyword>
<dbReference type="Proteomes" id="UP000076925">
    <property type="component" value="Unassembled WGS sequence"/>
</dbReference>
<organism evidence="2 3">
    <name type="scientific">Scytonema hofmannii PCC 7110</name>
    <dbReference type="NCBI Taxonomy" id="128403"/>
    <lineage>
        <taxon>Bacteria</taxon>
        <taxon>Bacillati</taxon>
        <taxon>Cyanobacteriota</taxon>
        <taxon>Cyanophyceae</taxon>
        <taxon>Nostocales</taxon>
        <taxon>Scytonemataceae</taxon>
        <taxon>Scytonema</taxon>
    </lineage>
</organism>
<evidence type="ECO:0000313" key="3">
    <source>
        <dbReference type="Proteomes" id="UP000076925"/>
    </source>
</evidence>
<proteinExistence type="predicted"/>
<evidence type="ECO:0000259" key="1">
    <source>
        <dbReference type="Pfam" id="PF03781"/>
    </source>
</evidence>
<reference evidence="2 3" key="1">
    <citation type="journal article" date="2013" name="Genome Biol. Evol.">
        <title>Genomes of Stigonematalean cyanobacteria (subsection V) and the evolution of oxygenic photosynthesis from prokaryotes to plastids.</title>
        <authorList>
            <person name="Dagan T."/>
            <person name="Roettger M."/>
            <person name="Stucken K."/>
            <person name="Landan G."/>
            <person name="Koch R."/>
            <person name="Major P."/>
            <person name="Gould S.B."/>
            <person name="Goremykin V.V."/>
            <person name="Rippka R."/>
            <person name="Tandeau de Marsac N."/>
            <person name="Gugger M."/>
            <person name="Lockhart P.J."/>
            <person name="Allen J.F."/>
            <person name="Brune I."/>
            <person name="Maus I."/>
            <person name="Puhler A."/>
            <person name="Martin W.F."/>
        </authorList>
    </citation>
    <scope>NUCLEOTIDE SEQUENCE [LARGE SCALE GENOMIC DNA]</scope>
    <source>
        <strain evidence="2 3">PCC 7110</strain>
    </source>
</reference>